<protein>
    <submittedName>
        <fullName evidence="2">Uncharacterized protein</fullName>
    </submittedName>
</protein>
<keyword evidence="3" id="KW-1185">Reference proteome</keyword>
<dbReference type="GO" id="GO:0036064">
    <property type="term" value="C:ciliary basal body"/>
    <property type="evidence" value="ECO:0007669"/>
    <property type="project" value="TreeGrafter"/>
</dbReference>
<dbReference type="AlphaFoldDB" id="A0A1Q9CTV7"/>
<sequence>MFQPENDIDIDIDSQWEVRQLENEVQEAEQNYHELNMQLLTAESKLQRAQWEARCLRREEGARHSQEYATLSDQYAAEISRLDEQCKDLRKDQKVVKESHEENLKQKRAFVQLEKLIQIKLKVSMQELQNMAEGRYGGIGASRTVMDASTAGVERLVIE</sequence>
<evidence type="ECO:0000256" key="1">
    <source>
        <dbReference type="SAM" id="Coils"/>
    </source>
</evidence>
<dbReference type="GO" id="GO:0060271">
    <property type="term" value="P:cilium assembly"/>
    <property type="evidence" value="ECO:0007669"/>
    <property type="project" value="InterPro"/>
</dbReference>
<name>A0A1Q9CTV7_SYMMI</name>
<dbReference type="EMBL" id="LSRX01000920">
    <property type="protein sequence ID" value="OLP86360.1"/>
    <property type="molecule type" value="Genomic_DNA"/>
</dbReference>
<keyword evidence="1" id="KW-0175">Coiled coil</keyword>
<comment type="caution">
    <text evidence="2">The sequence shown here is derived from an EMBL/GenBank/DDBJ whole genome shotgun (WGS) entry which is preliminary data.</text>
</comment>
<dbReference type="PANTHER" id="PTHR15614:SF2">
    <property type="entry name" value="INTRAFLAGELLAR TRANSPORT PROTEIN 81 HOMOLOG"/>
    <property type="match status" value="1"/>
</dbReference>
<gene>
    <name evidence="2" type="ORF">AK812_SmicGene32553</name>
</gene>
<organism evidence="2 3">
    <name type="scientific">Symbiodinium microadriaticum</name>
    <name type="common">Dinoflagellate</name>
    <name type="synonym">Zooxanthella microadriatica</name>
    <dbReference type="NCBI Taxonomy" id="2951"/>
    <lineage>
        <taxon>Eukaryota</taxon>
        <taxon>Sar</taxon>
        <taxon>Alveolata</taxon>
        <taxon>Dinophyceae</taxon>
        <taxon>Suessiales</taxon>
        <taxon>Symbiodiniaceae</taxon>
        <taxon>Symbiodinium</taxon>
    </lineage>
</organism>
<proteinExistence type="predicted"/>
<evidence type="ECO:0000313" key="3">
    <source>
        <dbReference type="Proteomes" id="UP000186817"/>
    </source>
</evidence>
<dbReference type="GO" id="GO:0030992">
    <property type="term" value="C:intraciliary transport particle B"/>
    <property type="evidence" value="ECO:0007669"/>
    <property type="project" value="InterPro"/>
</dbReference>
<dbReference type="InterPro" id="IPR029600">
    <property type="entry name" value="IFT81"/>
</dbReference>
<dbReference type="PANTHER" id="PTHR15614">
    <property type="entry name" value="INTRAFLAGELLAR TRANSPORT PROTEIN 81 HOMOLOG"/>
    <property type="match status" value="1"/>
</dbReference>
<dbReference type="Proteomes" id="UP000186817">
    <property type="component" value="Unassembled WGS sequence"/>
</dbReference>
<evidence type="ECO:0000313" key="2">
    <source>
        <dbReference type="EMBL" id="OLP86360.1"/>
    </source>
</evidence>
<dbReference type="GO" id="GO:0015631">
    <property type="term" value="F:tubulin binding"/>
    <property type="evidence" value="ECO:0007669"/>
    <property type="project" value="InterPro"/>
</dbReference>
<reference evidence="2 3" key="1">
    <citation type="submission" date="2016-02" db="EMBL/GenBank/DDBJ databases">
        <title>Genome analysis of coral dinoflagellate symbionts highlights evolutionary adaptations to a symbiotic lifestyle.</title>
        <authorList>
            <person name="Aranda M."/>
            <person name="Li Y."/>
            <person name="Liew Y.J."/>
            <person name="Baumgarten S."/>
            <person name="Simakov O."/>
            <person name="Wilson M."/>
            <person name="Piel J."/>
            <person name="Ashoor H."/>
            <person name="Bougouffa S."/>
            <person name="Bajic V.B."/>
            <person name="Ryu T."/>
            <person name="Ravasi T."/>
            <person name="Bayer T."/>
            <person name="Micklem G."/>
            <person name="Kim H."/>
            <person name="Bhak J."/>
            <person name="Lajeunesse T.C."/>
            <person name="Voolstra C.R."/>
        </authorList>
    </citation>
    <scope>NUCLEOTIDE SEQUENCE [LARGE SCALE GENOMIC DNA]</scope>
    <source>
        <strain evidence="2 3">CCMP2467</strain>
    </source>
</reference>
<feature type="coiled-coil region" evidence="1">
    <location>
        <begin position="11"/>
        <end position="92"/>
    </location>
</feature>
<dbReference type="OrthoDB" id="10303207at2759"/>
<accession>A0A1Q9CTV7</accession>
<dbReference type="GO" id="GO:0042073">
    <property type="term" value="P:intraciliary transport"/>
    <property type="evidence" value="ECO:0007669"/>
    <property type="project" value="InterPro"/>
</dbReference>